<comment type="subcellular location">
    <subcellularLocation>
        <location evidence="1 9">Cell inner membrane</location>
        <topology evidence="1 9">Multi-pass membrane protein</topology>
    </subcellularLocation>
</comment>
<dbReference type="Pfam" id="PF04290">
    <property type="entry name" value="DctQ"/>
    <property type="match status" value="1"/>
</dbReference>
<feature type="transmembrane region" description="Helical" evidence="9">
    <location>
        <begin position="174"/>
        <end position="195"/>
    </location>
</feature>
<feature type="transmembrane region" description="Helical" evidence="9">
    <location>
        <begin position="133"/>
        <end position="154"/>
    </location>
</feature>
<accession>A0AAE6TTY3</accession>
<feature type="compositionally biased region" description="Polar residues" evidence="10">
    <location>
        <begin position="10"/>
        <end position="30"/>
    </location>
</feature>
<dbReference type="Proteomes" id="UP000326453">
    <property type="component" value="Chromosome 1"/>
</dbReference>
<feature type="transmembrane region" description="Helical" evidence="9">
    <location>
        <begin position="58"/>
        <end position="82"/>
    </location>
</feature>
<dbReference type="GO" id="GO:0022857">
    <property type="term" value="F:transmembrane transporter activity"/>
    <property type="evidence" value="ECO:0007669"/>
    <property type="project" value="UniProtKB-UniRule"/>
</dbReference>
<evidence type="ECO:0000256" key="4">
    <source>
        <dbReference type="ARBA" id="ARBA00022519"/>
    </source>
</evidence>
<dbReference type="InterPro" id="IPR007387">
    <property type="entry name" value="TRAP_DctQ"/>
</dbReference>
<comment type="function">
    <text evidence="9">Part of the tripartite ATP-independent periplasmic (TRAP) transport system.</text>
</comment>
<feature type="region of interest" description="Disordered" evidence="10">
    <location>
        <begin position="1"/>
        <end position="45"/>
    </location>
</feature>
<evidence type="ECO:0000256" key="5">
    <source>
        <dbReference type="ARBA" id="ARBA00022692"/>
    </source>
</evidence>
<dbReference type="AlphaFoldDB" id="A0AAE6TTY3"/>
<comment type="similarity">
    <text evidence="8 9">Belongs to the TRAP transporter small permease family.</text>
</comment>
<evidence type="ECO:0000256" key="6">
    <source>
        <dbReference type="ARBA" id="ARBA00022989"/>
    </source>
</evidence>
<dbReference type="GO" id="GO:0005886">
    <property type="term" value="C:plasma membrane"/>
    <property type="evidence" value="ECO:0007669"/>
    <property type="project" value="UniProtKB-SubCell"/>
</dbReference>
<keyword evidence="7 9" id="KW-0472">Membrane</keyword>
<dbReference type="InterPro" id="IPR055348">
    <property type="entry name" value="DctQ"/>
</dbReference>
<comment type="subunit">
    <text evidence="9">The complex comprises the extracytoplasmic solute receptor protein and the two transmembrane proteins.</text>
</comment>
<organism evidence="12 13">
    <name type="scientific">Paracoccus pantotrophus</name>
    <name type="common">Thiosphaera pantotropha</name>
    <dbReference type="NCBI Taxonomy" id="82367"/>
    <lineage>
        <taxon>Bacteria</taxon>
        <taxon>Pseudomonadati</taxon>
        <taxon>Pseudomonadota</taxon>
        <taxon>Alphaproteobacteria</taxon>
        <taxon>Rhodobacterales</taxon>
        <taxon>Paracoccaceae</taxon>
        <taxon>Paracoccus</taxon>
    </lineage>
</organism>
<evidence type="ECO:0000259" key="11">
    <source>
        <dbReference type="Pfam" id="PF04290"/>
    </source>
</evidence>
<evidence type="ECO:0000256" key="10">
    <source>
        <dbReference type="SAM" id="MobiDB-lite"/>
    </source>
</evidence>
<dbReference type="PANTHER" id="PTHR35011">
    <property type="entry name" value="2,3-DIKETO-L-GULONATE TRAP TRANSPORTER SMALL PERMEASE PROTEIN YIAM"/>
    <property type="match status" value="1"/>
</dbReference>
<evidence type="ECO:0000256" key="1">
    <source>
        <dbReference type="ARBA" id="ARBA00004429"/>
    </source>
</evidence>
<dbReference type="PANTHER" id="PTHR35011:SF11">
    <property type="entry name" value="TRAP TRANSPORTER SMALL PERMEASE PROTEIN"/>
    <property type="match status" value="1"/>
</dbReference>
<reference evidence="12 13" key="1">
    <citation type="submission" date="2019-01" db="EMBL/GenBank/DDBJ databases">
        <title>Complete Genome Sequence and Annotation of the Paracoccus pantotrophus type strain DSM 2944.</title>
        <authorList>
            <person name="Bockwoldt J.A."/>
            <person name="Zimmermann M."/>
            <person name="Tiso T."/>
            <person name="Blank L.M."/>
        </authorList>
    </citation>
    <scope>NUCLEOTIDE SEQUENCE [LARGE SCALE GENOMIC DNA]</scope>
    <source>
        <strain evidence="12 13">DSM 2944</strain>
    </source>
</reference>
<gene>
    <name evidence="12" type="ORF">ESD82_14380</name>
</gene>
<evidence type="ECO:0000256" key="3">
    <source>
        <dbReference type="ARBA" id="ARBA00022475"/>
    </source>
</evidence>
<protein>
    <recommendedName>
        <fullName evidence="9">TRAP transporter small permease protein</fullName>
    </recommendedName>
</protein>
<keyword evidence="3" id="KW-1003">Cell membrane</keyword>
<evidence type="ECO:0000256" key="8">
    <source>
        <dbReference type="ARBA" id="ARBA00038436"/>
    </source>
</evidence>
<evidence type="ECO:0000256" key="9">
    <source>
        <dbReference type="RuleBase" id="RU369079"/>
    </source>
</evidence>
<dbReference type="KEGG" id="ppan:ESD82_14380"/>
<sequence length="208" mass="22542">MSRHSARLPSLSTPSFRNGARGSTTASRPRSQAERGQGRRITRRPFQSGGNMRWIERAATLVGGACLAILVAIVAGSVFARYAMGQPIAWTEEAAGLLMVWIVMIAAIACEARDGHLTIDIIEHYLPPAMRRVLAAVVGLASIGLLLVIGWYGWVLADASAMRRTSILKVSWFWIYLPVALGGLLIAVVTLMRIFNAGVGDAEQESRQ</sequence>
<feature type="domain" description="Tripartite ATP-independent periplasmic transporters DctQ component" evidence="11">
    <location>
        <begin position="70"/>
        <end position="196"/>
    </location>
</feature>
<name>A0AAE6TTY3_PARPN</name>
<keyword evidence="4 9" id="KW-0997">Cell inner membrane</keyword>
<feature type="transmembrane region" description="Helical" evidence="9">
    <location>
        <begin position="94"/>
        <end position="112"/>
    </location>
</feature>
<dbReference type="EMBL" id="CP044426">
    <property type="protein sequence ID" value="QFG37336.1"/>
    <property type="molecule type" value="Genomic_DNA"/>
</dbReference>
<evidence type="ECO:0000256" key="7">
    <source>
        <dbReference type="ARBA" id="ARBA00023136"/>
    </source>
</evidence>
<evidence type="ECO:0000313" key="12">
    <source>
        <dbReference type="EMBL" id="QFG37336.1"/>
    </source>
</evidence>
<keyword evidence="5 9" id="KW-0812">Transmembrane</keyword>
<keyword evidence="6 9" id="KW-1133">Transmembrane helix</keyword>
<evidence type="ECO:0000256" key="2">
    <source>
        <dbReference type="ARBA" id="ARBA00022448"/>
    </source>
</evidence>
<proteinExistence type="inferred from homology"/>
<keyword evidence="2 9" id="KW-0813">Transport</keyword>
<evidence type="ECO:0000313" key="13">
    <source>
        <dbReference type="Proteomes" id="UP000326453"/>
    </source>
</evidence>
<dbReference type="GO" id="GO:0015740">
    <property type="term" value="P:C4-dicarboxylate transport"/>
    <property type="evidence" value="ECO:0007669"/>
    <property type="project" value="TreeGrafter"/>
</dbReference>